<sequence>MRTGRGWRLSALRAFPALGEGRFGARRDRAAAAPRERVGPAYHRKDGSPEASCPVPGRTDPGTGSGGACLSVLSVGGCGGSAPA</sequence>
<comment type="caution">
    <text evidence="2">The sequence shown here is derived from an EMBL/GenBank/DDBJ whole genome shotgun (WGS) entry which is preliminary data.</text>
</comment>
<protein>
    <submittedName>
        <fullName evidence="2">Uncharacterized protein</fullName>
    </submittedName>
</protein>
<dbReference type="EMBL" id="BNEK01000005">
    <property type="protein sequence ID" value="GHJ30911.1"/>
    <property type="molecule type" value="Genomic_DNA"/>
</dbReference>
<keyword evidence="3" id="KW-1185">Reference proteome</keyword>
<organism evidence="2 3">
    <name type="scientific">Streptomyces hygroscopicus</name>
    <dbReference type="NCBI Taxonomy" id="1912"/>
    <lineage>
        <taxon>Bacteria</taxon>
        <taxon>Bacillati</taxon>
        <taxon>Actinomycetota</taxon>
        <taxon>Actinomycetes</taxon>
        <taxon>Kitasatosporales</taxon>
        <taxon>Streptomycetaceae</taxon>
        <taxon>Streptomyces</taxon>
        <taxon>Streptomyces violaceusniger group</taxon>
    </lineage>
</organism>
<evidence type="ECO:0000313" key="2">
    <source>
        <dbReference type="EMBL" id="GHJ30911.1"/>
    </source>
</evidence>
<proteinExistence type="predicted"/>
<accession>A0ABQ3U5N7</accession>
<evidence type="ECO:0000256" key="1">
    <source>
        <dbReference type="SAM" id="MobiDB-lite"/>
    </source>
</evidence>
<evidence type="ECO:0000313" key="3">
    <source>
        <dbReference type="Proteomes" id="UP001054854"/>
    </source>
</evidence>
<feature type="region of interest" description="Disordered" evidence="1">
    <location>
        <begin position="26"/>
        <end position="64"/>
    </location>
</feature>
<dbReference type="Proteomes" id="UP001054854">
    <property type="component" value="Unassembled WGS sequence"/>
</dbReference>
<name>A0ABQ3U5N7_STRHY</name>
<feature type="compositionally biased region" description="Basic and acidic residues" evidence="1">
    <location>
        <begin position="26"/>
        <end position="48"/>
    </location>
</feature>
<reference evidence="2" key="1">
    <citation type="submission" date="2024-05" db="EMBL/GenBank/DDBJ databases">
        <title>Whole genome shotgun sequence of Streptomyces hygroscopicus NBRC 113678.</title>
        <authorList>
            <person name="Komaki H."/>
            <person name="Tamura T."/>
        </authorList>
    </citation>
    <scope>NUCLEOTIDE SEQUENCE</scope>
    <source>
        <strain evidence="2">N11-34</strain>
    </source>
</reference>
<gene>
    <name evidence="2" type="ORF">TPA0910_53440</name>
</gene>